<feature type="compositionally biased region" description="Low complexity" evidence="1">
    <location>
        <begin position="153"/>
        <end position="166"/>
    </location>
</feature>
<accession>A0A2W2C0V0</accession>
<reference evidence="2 3" key="1">
    <citation type="submission" date="2018-01" db="EMBL/GenBank/DDBJ databases">
        <title>Draft genome sequence of Jiangella sp. GTF31.</title>
        <authorList>
            <person name="Sahin N."/>
            <person name="Ay H."/>
            <person name="Saygin H."/>
        </authorList>
    </citation>
    <scope>NUCLEOTIDE SEQUENCE [LARGE SCALE GENOMIC DNA]</scope>
    <source>
        <strain evidence="2 3">GTF31</strain>
    </source>
</reference>
<evidence type="ECO:0000313" key="2">
    <source>
        <dbReference type="EMBL" id="PZF81889.1"/>
    </source>
</evidence>
<dbReference type="Proteomes" id="UP000248764">
    <property type="component" value="Unassembled WGS sequence"/>
</dbReference>
<organism evidence="2 3">
    <name type="scientific">Jiangella anatolica</name>
    <dbReference type="NCBI Taxonomy" id="2670374"/>
    <lineage>
        <taxon>Bacteria</taxon>
        <taxon>Bacillati</taxon>
        <taxon>Actinomycetota</taxon>
        <taxon>Actinomycetes</taxon>
        <taxon>Jiangellales</taxon>
        <taxon>Jiangellaceae</taxon>
        <taxon>Jiangella</taxon>
    </lineage>
</organism>
<keyword evidence="3" id="KW-1185">Reference proteome</keyword>
<dbReference type="InterPro" id="IPR025680">
    <property type="entry name" value="DddI"/>
</dbReference>
<dbReference type="Pfam" id="PF14430">
    <property type="entry name" value="Imm1"/>
    <property type="match status" value="1"/>
</dbReference>
<evidence type="ECO:0000256" key="1">
    <source>
        <dbReference type="SAM" id="MobiDB-lite"/>
    </source>
</evidence>
<feature type="region of interest" description="Disordered" evidence="1">
    <location>
        <begin position="1"/>
        <end position="207"/>
    </location>
</feature>
<dbReference type="AlphaFoldDB" id="A0A2W2C0V0"/>
<dbReference type="EMBL" id="POTW01000049">
    <property type="protein sequence ID" value="PZF81889.1"/>
    <property type="molecule type" value="Genomic_DNA"/>
</dbReference>
<gene>
    <name evidence="2" type="ORF">C1I92_19345</name>
</gene>
<feature type="compositionally biased region" description="Low complexity" evidence="1">
    <location>
        <begin position="25"/>
        <end position="37"/>
    </location>
</feature>
<feature type="compositionally biased region" description="Basic residues" evidence="1">
    <location>
        <begin position="169"/>
        <end position="182"/>
    </location>
</feature>
<name>A0A2W2C0V0_9ACTN</name>
<feature type="compositionally biased region" description="Basic and acidic residues" evidence="1">
    <location>
        <begin position="99"/>
        <end position="110"/>
    </location>
</feature>
<comment type="caution">
    <text evidence="2">The sequence shown here is derived from an EMBL/GenBank/DDBJ whole genome shotgun (WGS) entry which is preliminary data.</text>
</comment>
<evidence type="ECO:0000313" key="3">
    <source>
        <dbReference type="Proteomes" id="UP000248764"/>
    </source>
</evidence>
<proteinExistence type="predicted"/>
<protein>
    <submittedName>
        <fullName evidence="2">Uncharacterized protein</fullName>
    </submittedName>
</protein>
<sequence>MAARRRGRAGPLRPVGHRRARRAGDLAGLAAAPSLLRDVGRSAGPAASGSPRPTRRRAVAGRGDGAAAGPPPVPRGGNGRGRLGPAGDQTASRWPATVDRARDDRGGHRSDLHRRRPGRHPAGPAGRRRPGRRSAPPVGDARGAGRRPRRARLAAAAPVPRPAALDPRQHRRRPRLRHRRLARRDPCPHRPPAPPAAVRPGHVSRPGRVLARYVPPGADGARESPVETAEDLDRVLDEAADVVPGHGVSAVELVSPTGAALVVAQVGGGIVLAWVDAFGHSMHSVGSAAAQGTVVFGYSDQHTEVPAGFVVPAGIGRAAALEFVVAGAPFVPGLVLEPD</sequence>